<dbReference type="SUPFAM" id="SSF47598">
    <property type="entry name" value="Ribbon-helix-helix"/>
    <property type="match status" value="1"/>
</dbReference>
<sequence length="145" mass="15471">MEAQKPQHALPVPSRPKGGETEKITINLGPVDLGQIDLLVEEGFYSNRTDLIRTAIRNQLAVHAQTVNETVTRRALVLGLQHFSKQDLESAQAARQRLNIHVLGLASIASDVTPELALATIASVVVLGAFHASPAVKAALAGRIS</sequence>
<keyword evidence="2" id="KW-0238">DNA-binding</keyword>
<dbReference type="PANTHER" id="PTHR36215">
    <property type="entry name" value="BLL4998 PROTEIN"/>
    <property type="match status" value="1"/>
</dbReference>
<dbReference type="Proteomes" id="UP000199706">
    <property type="component" value="Unassembled WGS sequence"/>
</dbReference>
<dbReference type="InterPro" id="IPR041088">
    <property type="entry name" value="RHH_8"/>
</dbReference>
<protein>
    <submittedName>
        <fullName evidence="2">Transcriptional regulator, contains Arc/MetJ-type RHH (Ribbon-helix-helix) DNA-binding domain</fullName>
    </submittedName>
</protein>
<gene>
    <name evidence="2" type="ORF">SAMN05216466_11526</name>
</gene>
<evidence type="ECO:0000256" key="1">
    <source>
        <dbReference type="SAM" id="MobiDB-lite"/>
    </source>
</evidence>
<dbReference type="CDD" id="cd22231">
    <property type="entry name" value="RHH_NikR_HicB-like"/>
    <property type="match status" value="1"/>
</dbReference>
<dbReference type="PANTHER" id="PTHR36215:SF1">
    <property type="entry name" value="BLL4998 PROTEIN"/>
    <property type="match status" value="1"/>
</dbReference>
<dbReference type="InterPro" id="IPR010985">
    <property type="entry name" value="Ribbon_hlx_hlx"/>
</dbReference>
<accession>A0A1G8GIY3</accession>
<evidence type="ECO:0000313" key="3">
    <source>
        <dbReference type="Proteomes" id="UP000199706"/>
    </source>
</evidence>
<dbReference type="GO" id="GO:0003677">
    <property type="term" value="F:DNA binding"/>
    <property type="evidence" value="ECO:0007669"/>
    <property type="project" value="UniProtKB-KW"/>
</dbReference>
<dbReference type="InterPro" id="IPR013321">
    <property type="entry name" value="Arc_rbn_hlx_hlx"/>
</dbReference>
<evidence type="ECO:0000313" key="2">
    <source>
        <dbReference type="EMBL" id="SDH94291.1"/>
    </source>
</evidence>
<dbReference type="Pfam" id="PF17723">
    <property type="entry name" value="RHH_8"/>
    <property type="match status" value="1"/>
</dbReference>
<organism evidence="2 3">
    <name type="scientific">Paraburkholderia phenazinium</name>
    <dbReference type="NCBI Taxonomy" id="60549"/>
    <lineage>
        <taxon>Bacteria</taxon>
        <taxon>Pseudomonadati</taxon>
        <taxon>Pseudomonadota</taxon>
        <taxon>Betaproteobacteria</taxon>
        <taxon>Burkholderiales</taxon>
        <taxon>Burkholderiaceae</taxon>
        <taxon>Paraburkholderia</taxon>
    </lineage>
</organism>
<feature type="region of interest" description="Disordered" evidence="1">
    <location>
        <begin position="1"/>
        <end position="21"/>
    </location>
</feature>
<dbReference type="GO" id="GO:0006355">
    <property type="term" value="P:regulation of DNA-templated transcription"/>
    <property type="evidence" value="ECO:0007669"/>
    <property type="project" value="InterPro"/>
</dbReference>
<dbReference type="OrthoDB" id="8656394at2"/>
<reference evidence="2 3" key="1">
    <citation type="submission" date="2016-10" db="EMBL/GenBank/DDBJ databases">
        <authorList>
            <person name="de Groot N.N."/>
        </authorList>
    </citation>
    <scope>NUCLEOTIDE SEQUENCE [LARGE SCALE GENOMIC DNA]</scope>
    <source>
        <strain evidence="2 3">LMG 2247</strain>
    </source>
</reference>
<dbReference type="Gene3D" id="1.10.1220.10">
    <property type="entry name" value="Met repressor-like"/>
    <property type="match status" value="1"/>
</dbReference>
<proteinExistence type="predicted"/>
<dbReference type="AlphaFoldDB" id="A0A1G8GIY3"/>
<dbReference type="EMBL" id="FNCJ01000015">
    <property type="protein sequence ID" value="SDH94291.1"/>
    <property type="molecule type" value="Genomic_DNA"/>
</dbReference>
<name>A0A1G8GIY3_9BURK</name>
<dbReference type="RefSeq" id="WP_090689122.1">
    <property type="nucleotide sequence ID" value="NZ_CADERL010000029.1"/>
</dbReference>